<sequence length="449" mass="50526">MSPLLEVPSEVLLFILSNFLEISEVLSMRQTCREISQVTRDKCLWLGFLVRLRDRGDVPLPSTAHGPGVVDLASPVLESIVVSATHAADSWLRPRTLVPILNRRHSDPIHGMNIFLDSWLLIVHQDGLVRLWDIREQRDGLLQQRGCCATLNKRVPGVLWRSYEALLIPGSTQILLALSSTSGEASVLFETVLYQIDIGTSDFYKEFNLLRAYPYPIPRTIRAIDPGHHLLILSSSMHTMDVICWDDALENSATIVMDVDVDDAELYNEILALRYFGSHYLVVRTHSIELHNTRSRPRTRPLKHRLPFPLIERTMSVSEPTTVSSDTSERRITMNALAYDGHSLACYSIYIVLPDATVTDVHPAMDVTLIGEARPAPPPGQLGNALERSRWFVSGHALGPQAMRAMWVERGSAKMARHIRLCSLNRHSAWHDMNTAMNAFVLSSYDLRG</sequence>
<dbReference type="AlphaFoldDB" id="A0AAD6YVZ4"/>
<dbReference type="EMBL" id="JARJCW010000001">
    <property type="protein sequence ID" value="KAJ7230440.1"/>
    <property type="molecule type" value="Genomic_DNA"/>
</dbReference>
<evidence type="ECO:0000259" key="1">
    <source>
        <dbReference type="Pfam" id="PF12937"/>
    </source>
</evidence>
<evidence type="ECO:0000313" key="2">
    <source>
        <dbReference type="EMBL" id="KAJ7230440.1"/>
    </source>
</evidence>
<dbReference type="InterPro" id="IPR036322">
    <property type="entry name" value="WD40_repeat_dom_sf"/>
</dbReference>
<dbReference type="SUPFAM" id="SSF81383">
    <property type="entry name" value="F-box domain"/>
    <property type="match status" value="1"/>
</dbReference>
<feature type="domain" description="F-box" evidence="1">
    <location>
        <begin position="6"/>
        <end position="45"/>
    </location>
</feature>
<dbReference type="Pfam" id="PF12937">
    <property type="entry name" value="F-box-like"/>
    <property type="match status" value="1"/>
</dbReference>
<reference evidence="2" key="1">
    <citation type="submission" date="2023-03" db="EMBL/GenBank/DDBJ databases">
        <title>Massive genome expansion in bonnet fungi (Mycena s.s.) driven by repeated elements and novel gene families across ecological guilds.</title>
        <authorList>
            <consortium name="Lawrence Berkeley National Laboratory"/>
            <person name="Harder C.B."/>
            <person name="Miyauchi S."/>
            <person name="Viragh M."/>
            <person name="Kuo A."/>
            <person name="Thoen E."/>
            <person name="Andreopoulos B."/>
            <person name="Lu D."/>
            <person name="Skrede I."/>
            <person name="Drula E."/>
            <person name="Henrissat B."/>
            <person name="Morin E."/>
            <person name="Kohler A."/>
            <person name="Barry K."/>
            <person name="LaButti K."/>
            <person name="Morin E."/>
            <person name="Salamov A."/>
            <person name="Lipzen A."/>
            <person name="Mereny Z."/>
            <person name="Hegedus B."/>
            <person name="Baldrian P."/>
            <person name="Stursova M."/>
            <person name="Weitz H."/>
            <person name="Taylor A."/>
            <person name="Grigoriev I.V."/>
            <person name="Nagy L.G."/>
            <person name="Martin F."/>
            <person name="Kauserud H."/>
        </authorList>
    </citation>
    <scope>NUCLEOTIDE SEQUENCE</scope>
    <source>
        <strain evidence="2">9144</strain>
    </source>
</reference>
<name>A0AAD6YVZ4_9AGAR</name>
<organism evidence="2 3">
    <name type="scientific">Mycena pura</name>
    <dbReference type="NCBI Taxonomy" id="153505"/>
    <lineage>
        <taxon>Eukaryota</taxon>
        <taxon>Fungi</taxon>
        <taxon>Dikarya</taxon>
        <taxon>Basidiomycota</taxon>
        <taxon>Agaricomycotina</taxon>
        <taxon>Agaricomycetes</taxon>
        <taxon>Agaricomycetidae</taxon>
        <taxon>Agaricales</taxon>
        <taxon>Marasmiineae</taxon>
        <taxon>Mycenaceae</taxon>
        <taxon>Mycena</taxon>
    </lineage>
</organism>
<protein>
    <recommendedName>
        <fullName evidence="1">F-box domain-containing protein</fullName>
    </recommendedName>
</protein>
<accession>A0AAD6YVZ4</accession>
<gene>
    <name evidence="2" type="ORF">GGX14DRAFT_583203</name>
</gene>
<evidence type="ECO:0000313" key="3">
    <source>
        <dbReference type="Proteomes" id="UP001219525"/>
    </source>
</evidence>
<dbReference type="SUPFAM" id="SSF50978">
    <property type="entry name" value="WD40 repeat-like"/>
    <property type="match status" value="1"/>
</dbReference>
<dbReference type="InterPro" id="IPR036047">
    <property type="entry name" value="F-box-like_dom_sf"/>
</dbReference>
<proteinExistence type="predicted"/>
<keyword evidence="3" id="KW-1185">Reference proteome</keyword>
<comment type="caution">
    <text evidence="2">The sequence shown here is derived from an EMBL/GenBank/DDBJ whole genome shotgun (WGS) entry which is preliminary data.</text>
</comment>
<dbReference type="Proteomes" id="UP001219525">
    <property type="component" value="Unassembled WGS sequence"/>
</dbReference>
<dbReference type="InterPro" id="IPR001810">
    <property type="entry name" value="F-box_dom"/>
</dbReference>